<dbReference type="OrthoDB" id="21128at2759"/>
<gene>
    <name evidence="1" type="ORF">FWK35_00025061</name>
</gene>
<dbReference type="Proteomes" id="UP000478052">
    <property type="component" value="Unassembled WGS sequence"/>
</dbReference>
<organism evidence="1 2">
    <name type="scientific">Aphis craccivora</name>
    <name type="common">Cowpea aphid</name>
    <dbReference type="NCBI Taxonomy" id="307492"/>
    <lineage>
        <taxon>Eukaryota</taxon>
        <taxon>Metazoa</taxon>
        <taxon>Ecdysozoa</taxon>
        <taxon>Arthropoda</taxon>
        <taxon>Hexapoda</taxon>
        <taxon>Insecta</taxon>
        <taxon>Pterygota</taxon>
        <taxon>Neoptera</taxon>
        <taxon>Paraneoptera</taxon>
        <taxon>Hemiptera</taxon>
        <taxon>Sternorrhyncha</taxon>
        <taxon>Aphidomorpha</taxon>
        <taxon>Aphidoidea</taxon>
        <taxon>Aphididae</taxon>
        <taxon>Aphidini</taxon>
        <taxon>Aphis</taxon>
        <taxon>Aphis</taxon>
    </lineage>
</organism>
<evidence type="ECO:0000313" key="1">
    <source>
        <dbReference type="EMBL" id="KAF0752590.1"/>
    </source>
</evidence>
<protein>
    <submittedName>
        <fullName evidence="1">Uncharacterized protein</fullName>
    </submittedName>
</protein>
<proteinExistence type="predicted"/>
<sequence length="92" mass="10865">MNSLLCSFIGLEFIVMNILISHDVTIFRNNASFSNFMGGFRWQRGYPWCIIQAKSKNFPTVKKKKINLNFQNILTFFDVDKKFLDDQKHLKI</sequence>
<name>A0A6G0YBI1_APHCR</name>
<dbReference type="AlphaFoldDB" id="A0A6G0YBI1"/>
<comment type="caution">
    <text evidence="1">The sequence shown here is derived from an EMBL/GenBank/DDBJ whole genome shotgun (WGS) entry which is preliminary data.</text>
</comment>
<reference evidence="1 2" key="1">
    <citation type="submission" date="2019-08" db="EMBL/GenBank/DDBJ databases">
        <title>Whole genome of Aphis craccivora.</title>
        <authorList>
            <person name="Voronova N.V."/>
            <person name="Shulinski R.S."/>
            <person name="Bandarenka Y.V."/>
            <person name="Zhorov D.G."/>
            <person name="Warner D."/>
        </authorList>
    </citation>
    <scope>NUCLEOTIDE SEQUENCE [LARGE SCALE GENOMIC DNA]</scope>
    <source>
        <strain evidence="1">180601</strain>
        <tissue evidence="1">Whole Body</tissue>
    </source>
</reference>
<dbReference type="EMBL" id="VUJU01004999">
    <property type="protein sequence ID" value="KAF0752590.1"/>
    <property type="molecule type" value="Genomic_DNA"/>
</dbReference>
<keyword evidence="2" id="KW-1185">Reference proteome</keyword>
<accession>A0A6G0YBI1</accession>
<evidence type="ECO:0000313" key="2">
    <source>
        <dbReference type="Proteomes" id="UP000478052"/>
    </source>
</evidence>